<name>A0A3E0D6W3_9BACT</name>
<evidence type="ECO:0000313" key="1">
    <source>
        <dbReference type="EMBL" id="REG78233.1"/>
    </source>
</evidence>
<dbReference type="RefSeq" id="WP_086543658.1">
    <property type="nucleotide sequence ID" value="NZ_MSSW01000082.1"/>
</dbReference>
<proteinExistence type="predicted"/>
<organism evidence="1 2">
    <name type="scientific">Algoriphagus antarcticus</name>
    <dbReference type="NCBI Taxonomy" id="238540"/>
    <lineage>
        <taxon>Bacteria</taxon>
        <taxon>Pseudomonadati</taxon>
        <taxon>Bacteroidota</taxon>
        <taxon>Cytophagia</taxon>
        <taxon>Cytophagales</taxon>
        <taxon>Cyclobacteriaceae</taxon>
        <taxon>Algoriphagus</taxon>
    </lineage>
</organism>
<dbReference type="EMBL" id="QUNF01000039">
    <property type="protein sequence ID" value="REG78233.1"/>
    <property type="molecule type" value="Genomic_DNA"/>
</dbReference>
<dbReference type="AlphaFoldDB" id="A0A3E0D6W3"/>
<gene>
    <name evidence="1" type="ORF">C8N25_13927</name>
</gene>
<accession>A0A3E0D6W3</accession>
<dbReference type="Proteomes" id="UP000256405">
    <property type="component" value="Unassembled WGS sequence"/>
</dbReference>
<keyword evidence="2" id="KW-1185">Reference proteome</keyword>
<sequence length="247" mass="27710">MDEEINNLLKTTYKICLDEAVHLILAFLKEPKLKELALSEAIGGTVSRDAIKNEFGAIFNGSMGWYCRNQENNNYPKLFIAFEDGSYDVGKVPDFPTSETLLCPSSTFTYKGNDINEQAVLDMLLTHQIPLAGNIRISKAEVMKFINQLPDESDGIPYNVFPCSFFENRGAVNRDIEEFLLHGSLVAVRYYFGYDTSYSHKKSNRIRVIFVGVDSNGKNIIETGPITTVTSRLVQNSWPPPPPPNSI</sequence>
<comment type="caution">
    <text evidence="1">The sequence shown here is derived from an EMBL/GenBank/DDBJ whole genome shotgun (WGS) entry which is preliminary data.</text>
</comment>
<reference evidence="1 2" key="1">
    <citation type="submission" date="2018-08" db="EMBL/GenBank/DDBJ databases">
        <title>Genomic Encyclopedia of Archaeal and Bacterial Type Strains, Phase II (KMG-II): from individual species to whole genera.</title>
        <authorList>
            <person name="Goeker M."/>
        </authorList>
    </citation>
    <scope>NUCLEOTIDE SEQUENCE [LARGE SCALE GENOMIC DNA]</scope>
    <source>
        <strain evidence="1 2">DSM 15986</strain>
    </source>
</reference>
<evidence type="ECO:0000313" key="2">
    <source>
        <dbReference type="Proteomes" id="UP000256405"/>
    </source>
</evidence>
<dbReference type="OrthoDB" id="824354at2"/>
<protein>
    <submittedName>
        <fullName evidence="1">Uncharacterized protein</fullName>
    </submittedName>
</protein>